<accession>A0A4Y1R175</accession>
<dbReference type="SUPFAM" id="SSF63748">
    <property type="entry name" value="Tudor/PWWP/MBT"/>
    <property type="match status" value="1"/>
</dbReference>
<feature type="region of interest" description="Disordered" evidence="1">
    <location>
        <begin position="1"/>
        <end position="22"/>
    </location>
</feature>
<dbReference type="EMBL" id="AP019298">
    <property type="protein sequence ID" value="BBG97860.1"/>
    <property type="molecule type" value="Genomic_DNA"/>
</dbReference>
<dbReference type="PROSITE" id="PS50812">
    <property type="entry name" value="PWWP"/>
    <property type="match status" value="1"/>
</dbReference>
<dbReference type="PANTHER" id="PTHR42851">
    <property type="entry name" value="ALDOLASE-RELATED"/>
    <property type="match status" value="1"/>
</dbReference>
<evidence type="ECO:0000259" key="2">
    <source>
        <dbReference type="PROSITE" id="PS50812"/>
    </source>
</evidence>
<dbReference type="CDD" id="cd05162">
    <property type="entry name" value="PWWP"/>
    <property type="match status" value="1"/>
</dbReference>
<feature type="compositionally biased region" description="Polar residues" evidence="1">
    <location>
        <begin position="1924"/>
        <end position="1945"/>
    </location>
</feature>
<dbReference type="SMART" id="SM00293">
    <property type="entry name" value="PWWP"/>
    <property type="match status" value="1"/>
</dbReference>
<feature type="region of interest" description="Disordered" evidence="1">
    <location>
        <begin position="1107"/>
        <end position="1157"/>
    </location>
</feature>
<feature type="region of interest" description="Disordered" evidence="1">
    <location>
        <begin position="1837"/>
        <end position="1856"/>
    </location>
</feature>
<organism evidence="3">
    <name type="scientific">Prunus dulcis</name>
    <name type="common">Almond</name>
    <name type="synonym">Amygdalus dulcis</name>
    <dbReference type="NCBI Taxonomy" id="3755"/>
    <lineage>
        <taxon>Eukaryota</taxon>
        <taxon>Viridiplantae</taxon>
        <taxon>Streptophyta</taxon>
        <taxon>Embryophyta</taxon>
        <taxon>Tracheophyta</taxon>
        <taxon>Spermatophyta</taxon>
        <taxon>Magnoliopsida</taxon>
        <taxon>eudicotyledons</taxon>
        <taxon>Gunneridae</taxon>
        <taxon>Pentapetalae</taxon>
        <taxon>rosids</taxon>
        <taxon>fabids</taxon>
        <taxon>Rosales</taxon>
        <taxon>Rosaceae</taxon>
        <taxon>Amygdaloideae</taxon>
        <taxon>Amygdaleae</taxon>
        <taxon>Prunus</taxon>
    </lineage>
</organism>
<protein>
    <submittedName>
        <fullName evidence="3">Tudor/PWWP/MBT superfamily protein</fullName>
    </submittedName>
</protein>
<reference evidence="3" key="1">
    <citation type="journal article" date="2019" name="Science">
        <title>Mutation of a bHLH transcription factor allowed almond domestication.</title>
        <authorList>
            <person name="Sanchez-Perez R."/>
            <person name="Pavan S."/>
            <person name="Mazzeo R."/>
            <person name="Moldovan C."/>
            <person name="Aiese Cigliano R."/>
            <person name="Del Cueto J."/>
            <person name="Ricciardi F."/>
            <person name="Lotti C."/>
            <person name="Ricciardi L."/>
            <person name="Dicenta F."/>
            <person name="Lopez-Marques R.L."/>
            <person name="Lindberg Moller B."/>
        </authorList>
    </citation>
    <scope>NUCLEOTIDE SEQUENCE</scope>
</reference>
<name>A0A4Y1R175_PRUDU</name>
<dbReference type="Gene3D" id="2.30.30.140">
    <property type="match status" value="1"/>
</dbReference>
<feature type="region of interest" description="Disordered" evidence="1">
    <location>
        <begin position="1924"/>
        <end position="1975"/>
    </location>
</feature>
<feature type="region of interest" description="Disordered" evidence="1">
    <location>
        <begin position="137"/>
        <end position="168"/>
    </location>
</feature>
<evidence type="ECO:0000313" key="3">
    <source>
        <dbReference type="EMBL" id="BBG97860.1"/>
    </source>
</evidence>
<feature type="compositionally biased region" description="Gly residues" evidence="1">
    <location>
        <begin position="108"/>
        <end position="117"/>
    </location>
</feature>
<feature type="compositionally biased region" description="Low complexity" evidence="1">
    <location>
        <begin position="1789"/>
        <end position="1813"/>
    </location>
</feature>
<dbReference type="InterPro" id="IPR053063">
    <property type="entry name" value="PWWP_domain_containing_PDP"/>
</dbReference>
<evidence type="ECO:0000256" key="1">
    <source>
        <dbReference type="SAM" id="MobiDB-lite"/>
    </source>
</evidence>
<feature type="region of interest" description="Disordered" evidence="1">
    <location>
        <begin position="1572"/>
        <end position="1655"/>
    </location>
</feature>
<sequence length="2080" mass="225952">MDEQKENDVPVGTGSESTVTAGGHVAGETLAGSEACVSEGLVEGSFTEDAGEDDGGSCNGDDIMVEVLGSNVYVGGVCTSGDGEKSDDEVDRDESDEVDMGSERNVGSLGGDGGGVGEPDSIGGETQVVHIEEAEVVAREVVNSQEVNASDEKEDNSTAENGIGGSSAGALCSETQVVENEGTVIESVEVSGRGLVEVVEQETKSVVGGVDALHDLETQKASVSDDEVWNPGIEKAAVIINEEVSNPKPLSEQTQVPAATGDVAGEDRVDTLTSQVAGKETDKIDENSSHSVEEQLVKIEPVGVSTHSSSNGPAHSVSSSLPAQEVHGGEIAVKGDHDLLTFEKDQFLKPEESVENMVHDISLVESTSVSLPTEVVPGGVVSVTDGGSPSNSVKDQHSKHEKSIDKNMVHDIAQIESNTGQEMEVDSQVNDAGQVGLDGGCGEHLMSNNDVPEPAEKEQPLKSEESLEKTATAYVAPVHPNMDMEGVKEQVTDAEDVLYGGEQIEDKGQYTIGGSTEIAAADDNVLLHPNGQNLKTETLYRSSQTDIQVTDSGDIASMDTEEVFNYASVAETNVVHEAGLKEQVTDAELDGLHGGHYTEVETEATEQPKFSEEEIIMEEAMQPGSSDILLQPRYELPPENEGLFSASDLVWGKVKSHPWWPGQIFDYTVASEKAMKYHKKDCFLVAYFGDRTFAWNEPSSLKPFRSYFPQAEKQCNSEAFQNAVNCALEEVSRRVELGLACSCIPKDVYEKIRFQIVGNAGICQESSRRDEVDESASASSLECNKLLEYIKALARFPSGGSDQLELVIAKAHLLAFYRLKGYCGLPEFQFCGDLLENRTDSSLSEDKINVGERDEHMIEKVTFSGPDIVKVQSSNSNKRKHNLRDGVYSKIKERSLSELMEGGIDSLDGDDWLDGKDSGGLVSPSSGKRRKGFEYHADDLTVQDGRKGLSVAKVSNTTHIPKQSFKIGECIQRVASQLTGSPIVKSNSDRPAGDTSDVAFQSSGDGHRGRAIDPTEYASLGELLSQLQSAAEDPRNEYHFLNTIVSFFTDFRNSVAVGQQAGVELLAVDKVGGKRRKSSNSGLGLPETFEFDDMNDTYWTDRVIQNGAEEPASRRGRKINFQPVVLAQPEKSPQEGRRPYSRRRYSQGNNALPAEKPVGYVDENAPAELVLNFSEVNSVPSETKLNKMFRRFGPLRESETEVDRESSRARVVFKRSSDAEVACNSAGKFNIFGPILVNYQLNYTLSQLNYTPSIQFSASPSATTQDQEMQLVLSPHDHEMHLDLSAHDQMQLDLSTHDQMQLDLSTHDQMQLDLSTHDQMQLDLSTHDQMQLDLSTFENLGEQMLKKKQIRKDRGSELALHFNEFVRKLKPNIKSAVSVSLKKLPINTMSSSGDVQELGFPDDREKLDGFRLFNSGSSQDAKNAANYTNFNVRNSLAWDSAFFTNPGVLDPEELLQTMNSRNTGNAFNFIGQEEEILLPSESLEPERTRKPNNYNFRKSLAWDNAFFTSAGVLDSKELSIVNRGFRKCKANQLPGIEEVWRSTESISTINSGCSSLASLEFELFEDNRSSVQKPTSSVKLKKGGASKKPDASSRMRMKSMPASQRQSLNVHRPQRILKEASVSSQKQVAAGSEKLNSSASRKPPKISSRVNETSTAAAKRACLGGNYAKMGTAKAAPGQSMTLSKKPCMGVSCSVNDSFTPSPKSLSSHSPTITHESGVYFPPYKGFWNASVDTAGKSPFNSRRQVDPSLVNSASKGFTMGTPPRSTKTNKDELENSSHPSSLFFTPKSSSHTSPASSLDGRSSVSSSTSVNQRSKKSEVSLETLCRQVSFESDVSQASDVESHSHQKPCTGYGNQKTRLLNQREAKMSVGSGSVSSSVCKHIKPSCLRVPSPKIGFFDEETSFVRSSGSMPCHSGVQSIVSRSATGKSNNNGAASQYGKLQTPRTLDGSHGTRNTKLASRKTGSPCPAFGISPRRPAHIGVQNASLNELDMKRAIKTHAAMTSEVENDLPHKVNTKKCLRTEDNIGMVVLKKVNSQDTKENEDPNMPCPGNNLCTLQNDCFKDQIDALTKHVGAIDLGL</sequence>
<feature type="compositionally biased region" description="Acidic residues" evidence="1">
    <location>
        <begin position="85"/>
        <end position="100"/>
    </location>
</feature>
<feature type="region of interest" description="Disordered" evidence="1">
    <location>
        <begin position="982"/>
        <end position="1010"/>
    </location>
</feature>
<dbReference type="Pfam" id="PF00855">
    <property type="entry name" value="PWWP"/>
    <property type="match status" value="1"/>
</dbReference>
<gene>
    <name evidence="3" type="ORF">Prudu_007110</name>
</gene>
<feature type="domain" description="PWWP" evidence="2">
    <location>
        <begin position="646"/>
        <end position="707"/>
    </location>
</feature>
<dbReference type="PANTHER" id="PTHR42851:SF4">
    <property type="entry name" value="PWWP DOMAIN-CONTAINING PROTEIN"/>
    <property type="match status" value="1"/>
</dbReference>
<feature type="compositionally biased region" description="Polar residues" evidence="1">
    <location>
        <begin position="1777"/>
        <end position="1788"/>
    </location>
</feature>
<proteinExistence type="predicted"/>
<feature type="region of interest" description="Disordered" evidence="1">
    <location>
        <begin position="1739"/>
        <end position="1819"/>
    </location>
</feature>
<dbReference type="InterPro" id="IPR000313">
    <property type="entry name" value="PWWP_dom"/>
</dbReference>
<feature type="region of interest" description="Disordered" evidence="1">
    <location>
        <begin position="76"/>
        <end position="125"/>
    </location>
</feature>
<feature type="region of interest" description="Disordered" evidence="1">
    <location>
        <begin position="381"/>
        <end position="402"/>
    </location>
</feature>